<proteinExistence type="predicted"/>
<dbReference type="AlphaFoldDB" id="A0A4Y2D098"/>
<accession>A0A4Y2D098</accession>
<protein>
    <submittedName>
        <fullName evidence="2">Uncharacterized protein</fullName>
    </submittedName>
</protein>
<reference evidence="2 3" key="1">
    <citation type="journal article" date="2019" name="Sci. Rep.">
        <title>Orb-weaving spider Araneus ventricosus genome elucidates the spidroin gene catalogue.</title>
        <authorList>
            <person name="Kono N."/>
            <person name="Nakamura H."/>
            <person name="Ohtoshi R."/>
            <person name="Moran D.A.P."/>
            <person name="Shinohara A."/>
            <person name="Yoshida Y."/>
            <person name="Fujiwara M."/>
            <person name="Mori M."/>
            <person name="Tomita M."/>
            <person name="Arakawa K."/>
        </authorList>
    </citation>
    <scope>NUCLEOTIDE SEQUENCE [LARGE SCALE GENOMIC DNA]</scope>
</reference>
<evidence type="ECO:0000313" key="2">
    <source>
        <dbReference type="EMBL" id="GBM09394.1"/>
    </source>
</evidence>
<keyword evidence="3" id="KW-1185">Reference proteome</keyword>
<evidence type="ECO:0000256" key="1">
    <source>
        <dbReference type="SAM" id="MobiDB-lite"/>
    </source>
</evidence>
<feature type="region of interest" description="Disordered" evidence="1">
    <location>
        <begin position="83"/>
        <end position="102"/>
    </location>
</feature>
<sequence length="139" mass="15782">MPMEENGKQTIIKFYIERVSITKVDLFRTVEDAHLDMWIHCSCEAVCRNFPGSADRVRPTGSSSLIGESESRDPRHLYEHQECRLSEKKTQKKDQDSVSCGPEVGPCQDARCGKVNPRLTQLPPFNITRKLMSLSANEN</sequence>
<dbReference type="Proteomes" id="UP000499080">
    <property type="component" value="Unassembled WGS sequence"/>
</dbReference>
<feature type="region of interest" description="Disordered" evidence="1">
    <location>
        <begin position="55"/>
        <end position="76"/>
    </location>
</feature>
<organism evidence="2 3">
    <name type="scientific">Araneus ventricosus</name>
    <name type="common">Orbweaver spider</name>
    <name type="synonym">Epeira ventricosa</name>
    <dbReference type="NCBI Taxonomy" id="182803"/>
    <lineage>
        <taxon>Eukaryota</taxon>
        <taxon>Metazoa</taxon>
        <taxon>Ecdysozoa</taxon>
        <taxon>Arthropoda</taxon>
        <taxon>Chelicerata</taxon>
        <taxon>Arachnida</taxon>
        <taxon>Araneae</taxon>
        <taxon>Araneomorphae</taxon>
        <taxon>Entelegynae</taxon>
        <taxon>Araneoidea</taxon>
        <taxon>Araneidae</taxon>
        <taxon>Araneus</taxon>
    </lineage>
</organism>
<name>A0A4Y2D098_ARAVE</name>
<gene>
    <name evidence="2" type="ORF">AVEN_184097_1</name>
</gene>
<feature type="compositionally biased region" description="Basic and acidic residues" evidence="1">
    <location>
        <begin position="83"/>
        <end position="96"/>
    </location>
</feature>
<evidence type="ECO:0000313" key="3">
    <source>
        <dbReference type="Proteomes" id="UP000499080"/>
    </source>
</evidence>
<dbReference type="EMBL" id="BGPR01000269">
    <property type="protein sequence ID" value="GBM09394.1"/>
    <property type="molecule type" value="Genomic_DNA"/>
</dbReference>
<comment type="caution">
    <text evidence="2">The sequence shown here is derived from an EMBL/GenBank/DDBJ whole genome shotgun (WGS) entry which is preliminary data.</text>
</comment>